<dbReference type="SUPFAM" id="SSF102114">
    <property type="entry name" value="Radical SAM enzymes"/>
    <property type="match status" value="1"/>
</dbReference>
<dbReference type="InterPro" id="IPR051198">
    <property type="entry name" value="BchE-like"/>
</dbReference>
<gene>
    <name evidence="7" type="ORF">EXM22_17575</name>
</gene>
<evidence type="ECO:0000256" key="3">
    <source>
        <dbReference type="ARBA" id="ARBA00022723"/>
    </source>
</evidence>
<dbReference type="PROSITE" id="PS51918">
    <property type="entry name" value="RADICAL_SAM"/>
    <property type="match status" value="1"/>
</dbReference>
<evidence type="ECO:0000256" key="1">
    <source>
        <dbReference type="ARBA" id="ARBA00001966"/>
    </source>
</evidence>
<dbReference type="CDD" id="cd01335">
    <property type="entry name" value="Radical_SAM"/>
    <property type="match status" value="1"/>
</dbReference>
<sequence>MMKIVIAQPPIRDFYQSPHRHSAMGSLTVQKILEEAGHSITLFNFPSHSGEIHTPPLPRELNYLKAFLITDEKGPVTWFRQRKHFGPSFNDCCQQILSASPERVMISCLAWCYAEEAVLLAKELKKHSPDLPLDIGGAGVSVNPDWFRKTGLFEKVRCGEAEKNMTDLPGVKEESHMITPVLSPAYRAQGKLQYSTMLTRGCPYRCQFCANHLTHGRNFRKIAIEDLLILLEQTHQEEFHLNLEDDNLLADADYFCQFLDSFHFRYPGATLSAENGLDYRHLTHAIINKMIDSGFIRFNLSMASTDSQILSDQNRTGQQELLSDVLFYLKQNQIPAVTYFICGLEGDSLESVSRNLLFLASHPTEIGISPFYAVPGLPGFDKPGDNSLPESPALYCGSSVWPWNKNLTTAQLITAFRLSRFINLLKSENRFLWQNLIQKTLETCRLHTICGSKENKALIEVPLMDNKMSEIVIKNLPENLI</sequence>
<keyword evidence="2" id="KW-0949">S-adenosyl-L-methionine</keyword>
<dbReference type="GO" id="GO:0051536">
    <property type="term" value="F:iron-sulfur cluster binding"/>
    <property type="evidence" value="ECO:0007669"/>
    <property type="project" value="UniProtKB-KW"/>
</dbReference>
<dbReference type="SFLD" id="SFLDS00029">
    <property type="entry name" value="Radical_SAM"/>
    <property type="match status" value="1"/>
</dbReference>
<evidence type="ECO:0000259" key="6">
    <source>
        <dbReference type="PROSITE" id="PS51918"/>
    </source>
</evidence>
<dbReference type="KEGG" id="ock:EXM22_17575"/>
<dbReference type="Proteomes" id="UP000324209">
    <property type="component" value="Chromosome"/>
</dbReference>
<dbReference type="EMBL" id="CP036150">
    <property type="protein sequence ID" value="QEN09708.1"/>
    <property type="molecule type" value="Genomic_DNA"/>
</dbReference>
<dbReference type="SMART" id="SM00729">
    <property type="entry name" value="Elp3"/>
    <property type="match status" value="1"/>
</dbReference>
<evidence type="ECO:0000313" key="8">
    <source>
        <dbReference type="Proteomes" id="UP000324209"/>
    </source>
</evidence>
<organism evidence="7 8">
    <name type="scientific">Oceanispirochaeta crateris</name>
    <dbReference type="NCBI Taxonomy" id="2518645"/>
    <lineage>
        <taxon>Bacteria</taxon>
        <taxon>Pseudomonadati</taxon>
        <taxon>Spirochaetota</taxon>
        <taxon>Spirochaetia</taxon>
        <taxon>Spirochaetales</taxon>
        <taxon>Spirochaetaceae</taxon>
        <taxon>Oceanispirochaeta</taxon>
    </lineage>
</organism>
<dbReference type="InterPro" id="IPR007197">
    <property type="entry name" value="rSAM"/>
</dbReference>
<evidence type="ECO:0000256" key="2">
    <source>
        <dbReference type="ARBA" id="ARBA00022691"/>
    </source>
</evidence>
<feature type="domain" description="Radical SAM core" evidence="6">
    <location>
        <begin position="188"/>
        <end position="417"/>
    </location>
</feature>
<keyword evidence="3" id="KW-0479">Metal-binding</keyword>
<dbReference type="AlphaFoldDB" id="A0A5C1QQR5"/>
<keyword evidence="5" id="KW-0411">Iron-sulfur</keyword>
<evidence type="ECO:0000256" key="4">
    <source>
        <dbReference type="ARBA" id="ARBA00023004"/>
    </source>
</evidence>
<dbReference type="InterPro" id="IPR058240">
    <property type="entry name" value="rSAM_sf"/>
</dbReference>
<keyword evidence="4" id="KW-0408">Iron</keyword>
<dbReference type="PANTHER" id="PTHR43409:SF16">
    <property type="entry name" value="SLR0320 PROTEIN"/>
    <property type="match status" value="1"/>
</dbReference>
<protein>
    <submittedName>
        <fullName evidence="7">Radical SAM protein</fullName>
    </submittedName>
</protein>
<accession>A0A5C1QQR5</accession>
<dbReference type="InterPro" id="IPR006638">
    <property type="entry name" value="Elp3/MiaA/NifB-like_rSAM"/>
</dbReference>
<dbReference type="RefSeq" id="WP_149487780.1">
    <property type="nucleotide sequence ID" value="NZ_CP036150.1"/>
</dbReference>
<evidence type="ECO:0000256" key="5">
    <source>
        <dbReference type="ARBA" id="ARBA00023014"/>
    </source>
</evidence>
<dbReference type="OrthoDB" id="9801424at2"/>
<dbReference type="InterPro" id="IPR023404">
    <property type="entry name" value="rSAM_horseshoe"/>
</dbReference>
<dbReference type="Gene3D" id="3.80.30.20">
    <property type="entry name" value="tm_1862 like domain"/>
    <property type="match status" value="1"/>
</dbReference>
<keyword evidence="8" id="KW-1185">Reference proteome</keyword>
<evidence type="ECO:0000313" key="7">
    <source>
        <dbReference type="EMBL" id="QEN09708.1"/>
    </source>
</evidence>
<dbReference type="SFLD" id="SFLDG01082">
    <property type="entry name" value="B12-binding_domain_containing"/>
    <property type="match status" value="1"/>
</dbReference>
<name>A0A5C1QQR5_9SPIO</name>
<comment type="cofactor">
    <cofactor evidence="1">
        <name>[4Fe-4S] cluster</name>
        <dbReference type="ChEBI" id="CHEBI:49883"/>
    </cofactor>
</comment>
<dbReference type="GO" id="GO:0046872">
    <property type="term" value="F:metal ion binding"/>
    <property type="evidence" value="ECO:0007669"/>
    <property type="project" value="UniProtKB-KW"/>
</dbReference>
<dbReference type="PANTHER" id="PTHR43409">
    <property type="entry name" value="ANAEROBIC MAGNESIUM-PROTOPORPHYRIN IX MONOMETHYL ESTER CYCLASE-RELATED"/>
    <property type="match status" value="1"/>
</dbReference>
<proteinExistence type="predicted"/>
<dbReference type="GO" id="GO:0005829">
    <property type="term" value="C:cytosol"/>
    <property type="evidence" value="ECO:0007669"/>
    <property type="project" value="TreeGrafter"/>
</dbReference>
<dbReference type="Pfam" id="PF04055">
    <property type="entry name" value="Radical_SAM"/>
    <property type="match status" value="1"/>
</dbReference>
<reference evidence="7 8" key="1">
    <citation type="submission" date="2019-02" db="EMBL/GenBank/DDBJ databases">
        <title>Complete Genome Sequence and Methylome Analysis of free living Spirochaetas.</title>
        <authorList>
            <person name="Fomenkov A."/>
            <person name="Dubinina G."/>
            <person name="Leshcheva N."/>
            <person name="Mikheeva N."/>
            <person name="Grabovich M."/>
            <person name="Vincze T."/>
            <person name="Roberts R.J."/>
        </authorList>
    </citation>
    <scope>NUCLEOTIDE SEQUENCE [LARGE SCALE GENOMIC DNA]</scope>
    <source>
        <strain evidence="7 8">K2</strain>
    </source>
</reference>
<dbReference type="GO" id="GO:0003824">
    <property type="term" value="F:catalytic activity"/>
    <property type="evidence" value="ECO:0007669"/>
    <property type="project" value="InterPro"/>
</dbReference>